<evidence type="ECO:0000256" key="4">
    <source>
        <dbReference type="ARBA" id="ARBA00023163"/>
    </source>
</evidence>
<protein>
    <recommendedName>
        <fullName evidence="5">DNA-directed RNA polymerase subunit epsilon</fullName>
        <shortName evidence="5">RNAP epsilon subunit</shortName>
        <ecNumber evidence="5">2.7.7.6</ecNumber>
    </recommendedName>
    <alternativeName>
        <fullName evidence="5">RNA polymerase epsilon subunit</fullName>
    </alternativeName>
    <alternativeName>
        <fullName evidence="5">Transcriptase subunit epsilon</fullName>
    </alternativeName>
</protein>
<evidence type="ECO:0000313" key="6">
    <source>
        <dbReference type="EMBL" id="TRM12254.1"/>
    </source>
</evidence>
<gene>
    <name evidence="5" type="primary">rpoY</name>
    <name evidence="6" type="ORF">FH966_11490</name>
</gene>
<comment type="caution">
    <text evidence="6">The sequence shown here is derived from an EMBL/GenBank/DDBJ whole genome shotgun (WGS) entry which is preliminary data.</text>
</comment>
<dbReference type="GO" id="GO:0006351">
    <property type="term" value="P:DNA-templated transcription"/>
    <property type="evidence" value="ECO:0007669"/>
    <property type="project" value="UniProtKB-UniRule"/>
</dbReference>
<dbReference type="Proteomes" id="UP000319280">
    <property type="component" value="Unassembled WGS sequence"/>
</dbReference>
<accession>A0A549YK69</accession>
<keyword evidence="2 5" id="KW-0808">Transferase</keyword>
<comment type="subunit">
    <text evidence="5">RNAP is composed of a core of 2 alpha, a beta and a beta' subunit. The core is associated with a delta subunit, and at least one of epsilon or omega. When a sigma factor is associated with the core the holoenzyme is formed, which can initiate transcription.</text>
</comment>
<evidence type="ECO:0000313" key="7">
    <source>
        <dbReference type="Proteomes" id="UP000319280"/>
    </source>
</evidence>
<keyword evidence="3 5" id="KW-0548">Nucleotidyltransferase</keyword>
<sequence>MIYKVYYQDLPDEIPVRERTQTLYVEAESEREVRNKLYDRNYDINIEFIQPLSDAHLNYEKQSEHFELETV</sequence>
<comment type="function">
    <text evidence="5">A non-essential component of RNA polymerase (RNAP).</text>
</comment>
<name>A0A549YK69_9BACI</name>
<dbReference type="GO" id="GO:0003899">
    <property type="term" value="F:DNA-directed RNA polymerase activity"/>
    <property type="evidence" value="ECO:0007669"/>
    <property type="project" value="UniProtKB-UniRule"/>
</dbReference>
<keyword evidence="4 5" id="KW-0804">Transcription</keyword>
<keyword evidence="7" id="KW-1185">Reference proteome</keyword>
<organism evidence="6 7">
    <name type="scientific">Lentibacillus cibarius</name>
    <dbReference type="NCBI Taxonomy" id="2583219"/>
    <lineage>
        <taxon>Bacteria</taxon>
        <taxon>Bacillati</taxon>
        <taxon>Bacillota</taxon>
        <taxon>Bacilli</taxon>
        <taxon>Bacillales</taxon>
        <taxon>Bacillaceae</taxon>
        <taxon>Lentibacillus</taxon>
    </lineage>
</organism>
<dbReference type="NCBIfam" id="NF010188">
    <property type="entry name" value="PRK13667.1"/>
    <property type="match status" value="1"/>
</dbReference>
<reference evidence="6 7" key="1">
    <citation type="submission" date="2019-07" db="EMBL/GenBank/DDBJ databases">
        <title>Genomic analysis of Lentibacillus sp. NKC851-2.</title>
        <authorList>
            <person name="Oh Y.J."/>
        </authorList>
    </citation>
    <scope>NUCLEOTIDE SEQUENCE [LARGE SCALE GENOMIC DNA]</scope>
    <source>
        <strain evidence="6 7">NKC851-2</strain>
    </source>
</reference>
<dbReference type="EC" id="2.7.7.6" evidence="5"/>
<keyword evidence="1 5" id="KW-0240">DNA-directed RNA polymerase</keyword>
<dbReference type="HAMAP" id="MF_01553">
    <property type="entry name" value="RNApol_bact_RpoY"/>
    <property type="match status" value="1"/>
</dbReference>
<proteinExistence type="inferred from homology"/>
<evidence type="ECO:0000256" key="1">
    <source>
        <dbReference type="ARBA" id="ARBA00022478"/>
    </source>
</evidence>
<dbReference type="InterPro" id="IPR009907">
    <property type="entry name" value="RpoY"/>
</dbReference>
<evidence type="ECO:0000256" key="2">
    <source>
        <dbReference type="ARBA" id="ARBA00022679"/>
    </source>
</evidence>
<comment type="similarity">
    <text evidence="5">Belongs to the RNA polymerase subunit epsilon family.</text>
</comment>
<evidence type="ECO:0000256" key="5">
    <source>
        <dbReference type="HAMAP-Rule" id="MF_01553"/>
    </source>
</evidence>
<dbReference type="Pfam" id="PF07288">
    <property type="entry name" value="RpoY"/>
    <property type="match status" value="1"/>
</dbReference>
<dbReference type="EMBL" id="VJMZ01000001">
    <property type="protein sequence ID" value="TRM12254.1"/>
    <property type="molecule type" value="Genomic_DNA"/>
</dbReference>
<evidence type="ECO:0000256" key="3">
    <source>
        <dbReference type="ARBA" id="ARBA00022695"/>
    </source>
</evidence>
<dbReference type="AlphaFoldDB" id="A0A549YK69"/>
<dbReference type="Gene3D" id="3.10.20.730">
    <property type="entry name" value="RNAP, epsilon subunit-like"/>
    <property type="match status" value="1"/>
</dbReference>
<dbReference type="GO" id="GO:0000428">
    <property type="term" value="C:DNA-directed RNA polymerase complex"/>
    <property type="evidence" value="ECO:0007669"/>
    <property type="project" value="UniProtKB-KW"/>
</dbReference>
<dbReference type="GO" id="GO:0003677">
    <property type="term" value="F:DNA binding"/>
    <property type="evidence" value="ECO:0007669"/>
    <property type="project" value="UniProtKB-UniRule"/>
</dbReference>
<dbReference type="RefSeq" id="WP_142791265.1">
    <property type="nucleotide sequence ID" value="NZ_VJMZ01000001.1"/>
</dbReference>
<comment type="catalytic activity">
    <reaction evidence="5">
        <text>RNA(n) + a ribonucleoside 5'-triphosphate = RNA(n+1) + diphosphate</text>
        <dbReference type="Rhea" id="RHEA:21248"/>
        <dbReference type="Rhea" id="RHEA-COMP:14527"/>
        <dbReference type="Rhea" id="RHEA-COMP:17342"/>
        <dbReference type="ChEBI" id="CHEBI:33019"/>
        <dbReference type="ChEBI" id="CHEBI:61557"/>
        <dbReference type="ChEBI" id="CHEBI:140395"/>
        <dbReference type="EC" id="2.7.7.6"/>
    </reaction>
</comment>